<keyword evidence="2" id="KW-1185">Reference proteome</keyword>
<dbReference type="EMBL" id="JASFZW010000009">
    <property type="protein sequence ID" value="KAK2076767.1"/>
    <property type="molecule type" value="Genomic_DNA"/>
</dbReference>
<dbReference type="Proteomes" id="UP001255856">
    <property type="component" value="Unassembled WGS sequence"/>
</dbReference>
<evidence type="ECO:0000313" key="1">
    <source>
        <dbReference type="EMBL" id="KAK2076767.1"/>
    </source>
</evidence>
<comment type="caution">
    <text evidence="1">The sequence shown here is derived from an EMBL/GenBank/DDBJ whole genome shotgun (WGS) entry which is preliminary data.</text>
</comment>
<dbReference type="AlphaFoldDB" id="A0AAD9IIH0"/>
<protein>
    <submittedName>
        <fullName evidence="1">Uncharacterized protein</fullName>
    </submittedName>
</protein>
<reference evidence="1" key="1">
    <citation type="submission" date="2021-01" db="EMBL/GenBank/DDBJ databases">
        <authorList>
            <person name="Eckstrom K.M.E."/>
        </authorList>
    </citation>
    <scope>NUCLEOTIDE SEQUENCE</scope>
    <source>
        <strain evidence="1">UVCC 0001</strain>
    </source>
</reference>
<accession>A0AAD9IIH0</accession>
<proteinExistence type="predicted"/>
<evidence type="ECO:0000313" key="2">
    <source>
        <dbReference type="Proteomes" id="UP001255856"/>
    </source>
</evidence>
<name>A0AAD9IIH0_PROWI</name>
<organism evidence="1 2">
    <name type="scientific">Prototheca wickerhamii</name>
    <dbReference type="NCBI Taxonomy" id="3111"/>
    <lineage>
        <taxon>Eukaryota</taxon>
        <taxon>Viridiplantae</taxon>
        <taxon>Chlorophyta</taxon>
        <taxon>core chlorophytes</taxon>
        <taxon>Trebouxiophyceae</taxon>
        <taxon>Chlorellales</taxon>
        <taxon>Chlorellaceae</taxon>
        <taxon>Prototheca</taxon>
    </lineage>
</organism>
<gene>
    <name evidence="1" type="ORF">QBZ16_005527</name>
</gene>
<sequence length="74" mass="7503">MQSCDTRGRSLGYAKAGGYKAATLDVLKGAATAIDLSTGKPCCKGSCKWLIVVECVPAGASKCVADRNGNVPAP</sequence>